<dbReference type="AlphaFoldDB" id="A0A654DRT8"/>
<accession>A0A654DRT8</accession>
<dbReference type="EMBL" id="CABWMV010000028">
    <property type="protein sequence ID" value="VXD08193.1"/>
    <property type="molecule type" value="Genomic_DNA"/>
</dbReference>
<evidence type="ECO:0000313" key="2">
    <source>
        <dbReference type="Proteomes" id="UP000432350"/>
    </source>
</evidence>
<evidence type="ECO:0000313" key="1">
    <source>
        <dbReference type="EMBL" id="VXD08193.1"/>
    </source>
</evidence>
<dbReference type="Proteomes" id="UP000432350">
    <property type="component" value="Unassembled WGS sequence"/>
</dbReference>
<gene>
    <name evidence="1" type="ORF">SPHINGO8BC_90343</name>
</gene>
<organism evidence="1 2">
    <name type="scientific">Sphingobacterium multivorum</name>
    <dbReference type="NCBI Taxonomy" id="28454"/>
    <lineage>
        <taxon>Bacteria</taxon>
        <taxon>Pseudomonadati</taxon>
        <taxon>Bacteroidota</taxon>
        <taxon>Sphingobacteriia</taxon>
        <taxon>Sphingobacteriales</taxon>
        <taxon>Sphingobacteriaceae</taxon>
        <taxon>Sphingobacterium</taxon>
    </lineage>
</organism>
<sequence>MTRIWLSLLKNFTVKQDYFNDASIKKAVIARCSAIVGFIVFPIGGLKPEHWFC</sequence>
<name>A0A654DRT8_SPHMU</name>
<protein>
    <submittedName>
        <fullName evidence="1">Uncharacterized protein</fullName>
    </submittedName>
</protein>
<reference evidence="1 2" key="1">
    <citation type="submission" date="2019-10" db="EMBL/GenBank/DDBJ databases">
        <authorList>
            <person name="Karimi E."/>
        </authorList>
    </citation>
    <scope>NUCLEOTIDE SEQUENCE [LARGE SCALE GENOMIC DNA]</scope>
    <source>
        <strain evidence="1">Sphingobacterium sp. 8BC</strain>
    </source>
</reference>
<proteinExistence type="predicted"/>